<feature type="transmembrane region" description="Helical" evidence="1">
    <location>
        <begin position="107"/>
        <end position="127"/>
    </location>
</feature>
<proteinExistence type="predicted"/>
<reference evidence="3" key="1">
    <citation type="submission" date="2017-06" db="EMBL/GenBank/DDBJ databases">
        <authorList>
            <person name="Cremers G."/>
        </authorList>
    </citation>
    <scope>NUCLEOTIDE SEQUENCE [LARGE SCALE GENOMIC DNA]</scope>
</reference>
<keyword evidence="3" id="KW-1185">Reference proteome</keyword>
<sequence>MWIGYYEATFVLFSILLSVGWFLNTLSAPAYFANLGIGELRWNTVAHIVIAALNLGLGLLLGSIYGGKAVVAAWVFSLIIGSSIIPISYHHRHNISRAELLPKESAFVAFASIIGISTSLLLYYQLFDKLTPLIGAITLFIIFLLILVIPIWLHPMRKRLIGWVTFELFKKQQEGL</sequence>
<keyword evidence="1" id="KW-0812">Transmembrane</keyword>
<dbReference type="Proteomes" id="UP000218615">
    <property type="component" value="Unassembled WGS sequence"/>
</dbReference>
<feature type="transmembrane region" description="Helical" evidence="1">
    <location>
        <begin position="71"/>
        <end position="87"/>
    </location>
</feature>
<dbReference type="EMBL" id="FZMP01000124">
    <property type="protein sequence ID" value="SNQ60934.1"/>
    <property type="molecule type" value="Genomic_DNA"/>
</dbReference>
<accession>A0A284VNT8</accession>
<dbReference type="RefSeq" id="WP_218837969.1">
    <property type="nucleotide sequence ID" value="NZ_FZMP01000124.1"/>
</dbReference>
<feature type="transmembrane region" description="Helical" evidence="1">
    <location>
        <begin position="45"/>
        <end position="65"/>
    </location>
</feature>
<evidence type="ECO:0000313" key="2">
    <source>
        <dbReference type="EMBL" id="SNQ60934.1"/>
    </source>
</evidence>
<name>A0A284VNT8_9EURY</name>
<evidence type="ECO:0000256" key="1">
    <source>
        <dbReference type="SAM" id="Phobius"/>
    </source>
</evidence>
<keyword evidence="1" id="KW-0472">Membrane</keyword>
<feature type="transmembrane region" description="Helical" evidence="1">
    <location>
        <begin position="133"/>
        <end position="153"/>
    </location>
</feature>
<protein>
    <submittedName>
        <fullName evidence="2">Uncharacterized protein</fullName>
    </submittedName>
</protein>
<feature type="transmembrane region" description="Helical" evidence="1">
    <location>
        <begin position="12"/>
        <end position="33"/>
    </location>
</feature>
<gene>
    <name evidence="2" type="ORF">MNV_210041</name>
</gene>
<keyword evidence="1" id="KW-1133">Transmembrane helix</keyword>
<organism evidence="2 3">
    <name type="scientific">Candidatus Methanoperedens nitratireducens</name>
    <dbReference type="NCBI Taxonomy" id="1392998"/>
    <lineage>
        <taxon>Archaea</taxon>
        <taxon>Methanobacteriati</taxon>
        <taxon>Methanobacteriota</taxon>
        <taxon>Stenosarchaea group</taxon>
        <taxon>Methanomicrobia</taxon>
        <taxon>Methanosarcinales</taxon>
        <taxon>ANME-2 cluster</taxon>
        <taxon>Candidatus Methanoperedentaceae</taxon>
        <taxon>Candidatus Methanoperedens</taxon>
    </lineage>
</organism>
<evidence type="ECO:0000313" key="3">
    <source>
        <dbReference type="Proteomes" id="UP000218615"/>
    </source>
</evidence>
<dbReference type="AlphaFoldDB" id="A0A284VNT8"/>